<evidence type="ECO:0000256" key="4">
    <source>
        <dbReference type="ARBA" id="ARBA00035129"/>
    </source>
</evidence>
<dbReference type="AlphaFoldDB" id="A0A9P7BXK8"/>
<evidence type="ECO:0000313" key="7">
    <source>
        <dbReference type="Proteomes" id="UP000716291"/>
    </source>
</evidence>
<comment type="subcellular location">
    <subcellularLocation>
        <location evidence="1">Mitochondrion</location>
    </subcellularLocation>
</comment>
<dbReference type="SMART" id="SM01238">
    <property type="entry name" value="IGR"/>
    <property type="match status" value="1"/>
</dbReference>
<evidence type="ECO:0000256" key="1">
    <source>
        <dbReference type="ARBA" id="ARBA00004173"/>
    </source>
</evidence>
<evidence type="ECO:0000256" key="2">
    <source>
        <dbReference type="ARBA" id="ARBA00010492"/>
    </source>
</evidence>
<reference evidence="6" key="1">
    <citation type="journal article" date="2020" name="Microb. Genom.">
        <title>Genetic diversity of clinical and environmental Mucorales isolates obtained from an investigation of mucormycosis cases among solid organ transplant recipients.</title>
        <authorList>
            <person name="Nguyen M.H."/>
            <person name="Kaul D."/>
            <person name="Muto C."/>
            <person name="Cheng S.J."/>
            <person name="Richter R.A."/>
            <person name="Bruno V.M."/>
            <person name="Liu G."/>
            <person name="Beyhan S."/>
            <person name="Sundermann A.J."/>
            <person name="Mounaud S."/>
            <person name="Pasculle A.W."/>
            <person name="Nierman W.C."/>
            <person name="Driscoll E."/>
            <person name="Cumbie R."/>
            <person name="Clancy C.J."/>
            <person name="Dupont C.L."/>
        </authorList>
    </citation>
    <scope>NUCLEOTIDE SEQUENCE</scope>
    <source>
        <strain evidence="6">GL11</strain>
    </source>
</reference>
<evidence type="ECO:0000256" key="3">
    <source>
        <dbReference type="ARBA" id="ARBA00023128"/>
    </source>
</evidence>
<dbReference type="GO" id="GO:0005739">
    <property type="term" value="C:mitochondrion"/>
    <property type="evidence" value="ECO:0007669"/>
    <property type="project" value="UniProtKB-SubCell"/>
</dbReference>
<dbReference type="InterPro" id="IPR039603">
    <property type="entry name" value="Ribosomal_mS41"/>
</dbReference>
<dbReference type="PANTHER" id="PTHR28235">
    <property type="entry name" value="PROTEIN FYV4, MITOCHONDRIAL"/>
    <property type="match status" value="1"/>
</dbReference>
<evidence type="ECO:0000259" key="5">
    <source>
        <dbReference type="SMART" id="SM01238"/>
    </source>
</evidence>
<name>A0A9P7BXK8_RHIOR</name>
<dbReference type="EMBL" id="JAANQT010000059">
    <property type="protein sequence ID" value="KAG1315188.1"/>
    <property type="molecule type" value="Genomic_DNA"/>
</dbReference>
<sequence>MLSSKLYSSIARTGVRYSHHAATTKSVPSPRGNIQDVESFLKSIGRNCEDFASKFENWEQLFTTNSRVMKNDMGIDTKARKYILSWTERYRKGVQPYAISLPKKK</sequence>
<accession>A0A9P7BXK8</accession>
<gene>
    <name evidence="6" type="ORF">G6F64_000865</name>
</gene>
<dbReference type="PANTHER" id="PTHR28235:SF1">
    <property type="entry name" value="SMALL RIBOSOMAL SUBUNIT PROTEIN MS41"/>
    <property type="match status" value="1"/>
</dbReference>
<dbReference type="Proteomes" id="UP000716291">
    <property type="component" value="Unassembled WGS sequence"/>
</dbReference>
<protein>
    <recommendedName>
        <fullName evidence="4">Small ribosomal subunit protein mS41</fullName>
    </recommendedName>
</protein>
<organism evidence="6 7">
    <name type="scientific">Rhizopus oryzae</name>
    <name type="common">Mucormycosis agent</name>
    <name type="synonym">Rhizopus arrhizus var. delemar</name>
    <dbReference type="NCBI Taxonomy" id="64495"/>
    <lineage>
        <taxon>Eukaryota</taxon>
        <taxon>Fungi</taxon>
        <taxon>Fungi incertae sedis</taxon>
        <taxon>Mucoromycota</taxon>
        <taxon>Mucoromycotina</taxon>
        <taxon>Mucoromycetes</taxon>
        <taxon>Mucorales</taxon>
        <taxon>Mucorineae</taxon>
        <taxon>Rhizopodaceae</taxon>
        <taxon>Rhizopus</taxon>
    </lineage>
</organism>
<comment type="similarity">
    <text evidence="2">Belongs to the mitochondrion-specific ribosomal protein mS41 family.</text>
</comment>
<evidence type="ECO:0000313" key="6">
    <source>
        <dbReference type="EMBL" id="KAG1315188.1"/>
    </source>
</evidence>
<keyword evidence="7" id="KW-1185">Reference proteome</keyword>
<dbReference type="InterPro" id="IPR019083">
    <property type="entry name" value="SAM_Ribosomal_mS41"/>
</dbReference>
<keyword evidence="3" id="KW-0496">Mitochondrion</keyword>
<feature type="domain" description="Small ribosomal subunit protein mS41 SAM" evidence="5">
    <location>
        <begin position="37"/>
        <end position="93"/>
    </location>
</feature>
<dbReference type="OrthoDB" id="18595at2759"/>
<comment type="caution">
    <text evidence="6">The sequence shown here is derived from an EMBL/GenBank/DDBJ whole genome shotgun (WGS) entry which is preliminary data.</text>
</comment>
<proteinExistence type="inferred from homology"/>
<dbReference type="Pfam" id="PF09597">
    <property type="entry name" value="SAM_Ribosomal_mS41"/>
    <property type="match status" value="1"/>
</dbReference>